<name>A0A0A8XTH3_ARUDO</name>
<reference evidence="1" key="2">
    <citation type="journal article" date="2015" name="Data Brief">
        <title>Shoot transcriptome of the giant reed, Arundo donax.</title>
        <authorList>
            <person name="Barrero R.A."/>
            <person name="Guerrero F.D."/>
            <person name="Moolhuijzen P."/>
            <person name="Goolsby J.A."/>
            <person name="Tidwell J."/>
            <person name="Bellgard S.E."/>
            <person name="Bellgard M.I."/>
        </authorList>
    </citation>
    <scope>NUCLEOTIDE SEQUENCE</scope>
    <source>
        <tissue evidence="1">Shoot tissue taken approximately 20 cm above the soil surface</tissue>
    </source>
</reference>
<accession>A0A0A8XTH3</accession>
<proteinExistence type="predicted"/>
<dbReference type="AlphaFoldDB" id="A0A0A8XTH3"/>
<reference evidence="1" key="1">
    <citation type="submission" date="2014-09" db="EMBL/GenBank/DDBJ databases">
        <authorList>
            <person name="Magalhaes I.L.F."/>
            <person name="Oliveira U."/>
            <person name="Santos F.R."/>
            <person name="Vidigal T.H.D.A."/>
            <person name="Brescovit A.D."/>
            <person name="Santos A.J."/>
        </authorList>
    </citation>
    <scope>NUCLEOTIDE SEQUENCE</scope>
    <source>
        <tissue evidence="1">Shoot tissue taken approximately 20 cm above the soil surface</tissue>
    </source>
</reference>
<protein>
    <submittedName>
        <fullName evidence="1">Uncharacterized protein</fullName>
    </submittedName>
</protein>
<sequence>MTHRACLFPRPAAALSADARPGKARILPYLRFAHNTLKTNVSAAAHFRDASLTRTVWRDYWLLSVTDAG</sequence>
<organism evidence="1">
    <name type="scientific">Arundo donax</name>
    <name type="common">Giant reed</name>
    <name type="synonym">Donax arundinaceus</name>
    <dbReference type="NCBI Taxonomy" id="35708"/>
    <lineage>
        <taxon>Eukaryota</taxon>
        <taxon>Viridiplantae</taxon>
        <taxon>Streptophyta</taxon>
        <taxon>Embryophyta</taxon>
        <taxon>Tracheophyta</taxon>
        <taxon>Spermatophyta</taxon>
        <taxon>Magnoliopsida</taxon>
        <taxon>Liliopsida</taxon>
        <taxon>Poales</taxon>
        <taxon>Poaceae</taxon>
        <taxon>PACMAD clade</taxon>
        <taxon>Arundinoideae</taxon>
        <taxon>Arundineae</taxon>
        <taxon>Arundo</taxon>
    </lineage>
</organism>
<evidence type="ECO:0000313" key="1">
    <source>
        <dbReference type="EMBL" id="JAD17284.1"/>
    </source>
</evidence>
<dbReference type="EMBL" id="GBRH01280611">
    <property type="protein sequence ID" value="JAD17284.1"/>
    <property type="molecule type" value="Transcribed_RNA"/>
</dbReference>